<dbReference type="PROSITE" id="PS51374">
    <property type="entry name" value="NDPK_LIKE"/>
    <property type="match status" value="2"/>
</dbReference>
<feature type="binding site" evidence="1">
    <location>
        <position position="360"/>
    </location>
    <ligand>
        <name>ATP</name>
        <dbReference type="ChEBI" id="CHEBI:30616"/>
    </ligand>
</feature>
<dbReference type="Ensembl" id="ENSBJAT00000024810.1">
    <property type="protein sequence ID" value="ENSBJAP00000024148.1"/>
    <property type="gene ID" value="ENSBJAG00000015503.1"/>
</dbReference>
<dbReference type="Pfam" id="PF00334">
    <property type="entry name" value="NDK"/>
    <property type="match status" value="1"/>
</dbReference>
<dbReference type="SUPFAM" id="SSF54919">
    <property type="entry name" value="Nucleoside diphosphate kinase, NDK"/>
    <property type="match status" value="2"/>
</dbReference>
<reference evidence="3" key="1">
    <citation type="submission" date="2025-08" db="UniProtKB">
        <authorList>
            <consortium name="Ensembl"/>
        </authorList>
    </citation>
    <scope>IDENTIFICATION</scope>
</reference>
<evidence type="ECO:0000259" key="2">
    <source>
        <dbReference type="SMART" id="SM00562"/>
    </source>
</evidence>
<dbReference type="Proteomes" id="UP000694555">
    <property type="component" value="Unplaced"/>
</dbReference>
<proteinExistence type="inferred from homology"/>
<feature type="domain" description="Nucleoside diphosphate kinase-like" evidence="2">
    <location>
        <begin position="120"/>
        <end position="256"/>
    </location>
</feature>
<feature type="binding site" evidence="1">
    <location>
        <position position="370"/>
    </location>
    <ligand>
        <name>ATP</name>
        <dbReference type="ChEBI" id="CHEBI:30616"/>
    </ligand>
</feature>
<accession>A0A8C0BYI4</accession>
<keyword evidence="4" id="KW-1185">Reference proteome</keyword>
<dbReference type="SMART" id="SM00562">
    <property type="entry name" value="NDK"/>
    <property type="match status" value="2"/>
</dbReference>
<dbReference type="Gene3D" id="3.30.70.141">
    <property type="entry name" value="Nucleoside diphosphate kinase-like domain"/>
    <property type="match status" value="2"/>
</dbReference>
<comment type="caution">
    <text evidence="1">Lacks conserved residue(s) required for the propagation of feature annotation.</text>
</comment>
<dbReference type="InterPro" id="IPR034907">
    <property type="entry name" value="NDK-like_dom"/>
</dbReference>
<dbReference type="SUPFAM" id="SSF52833">
    <property type="entry name" value="Thioredoxin-like"/>
    <property type="match status" value="1"/>
</dbReference>
<dbReference type="CDD" id="cd04416">
    <property type="entry name" value="NDPk_TX"/>
    <property type="match status" value="2"/>
</dbReference>
<dbReference type="PANTHER" id="PTHR46135">
    <property type="entry name" value="NME/NM23 FAMILY MEMBER 8"/>
    <property type="match status" value="1"/>
</dbReference>
<feature type="binding site" evidence="1">
    <location>
        <position position="346"/>
    </location>
    <ligand>
        <name>ATP</name>
        <dbReference type="ChEBI" id="CHEBI:30616"/>
    </ligand>
</feature>
<sequence>GPCKAVVNLFRKLKNEFGEDDGLHFAVAEADSIPTLQPFRNKCEPVFLFCVNGKIITIVRGVNAPLISKKITELVQEEREIAAGQKERDEVLTKQIVEDASRQLAFFFPNFGIKRTDQKVEKTLALIRPSLLKERRRKYSVLQRIKDDGFKIAMQKEIILSEEQTREFYKEHENQDYFPVLLEQMTSGPTLILALTRENAVAHWRDLLGPKTVEEAMKENPNSLRAKYAVNNIPIAQLHGSSTPDDAQKELQFFFPQEHTLALIKPAAAKKHKDDIMQKVKEAGFTISKIKEEALTHEMATQFYKDHKGKPFFEHLVTCMTEGPSVVMILTKENAVEEWRQLMGPTDPEVAKVTSPESIRAQFAQDILSNAVHGSSNREHALESIECVFGEIDID</sequence>
<protein>
    <submittedName>
        <fullName evidence="3">NME/NM23 family member 8</fullName>
    </submittedName>
</protein>
<feature type="domain" description="Nucleoside diphosphate kinase-like" evidence="2">
    <location>
        <begin position="257"/>
        <end position="395"/>
    </location>
</feature>
<dbReference type="PANTHER" id="PTHR46135:SF3">
    <property type="entry name" value="NME_NM23 FAMILY MEMBER 8"/>
    <property type="match status" value="1"/>
</dbReference>
<dbReference type="InterPro" id="IPR036249">
    <property type="entry name" value="Thioredoxin-like_sf"/>
</dbReference>
<name>A0A8C0BYI4_9AVES</name>
<evidence type="ECO:0000256" key="1">
    <source>
        <dbReference type="PROSITE-ProRule" id="PRU00706"/>
    </source>
</evidence>
<dbReference type="InterPro" id="IPR036850">
    <property type="entry name" value="NDK-like_dom_sf"/>
</dbReference>
<comment type="similarity">
    <text evidence="1">Belongs to the NDK family.</text>
</comment>
<feature type="binding site" evidence="1">
    <location>
        <position position="312"/>
    </location>
    <ligand>
        <name>ATP</name>
        <dbReference type="ChEBI" id="CHEBI:30616"/>
    </ligand>
</feature>
<feature type="binding site" evidence="1">
    <location>
        <position position="340"/>
    </location>
    <ligand>
        <name>ATP</name>
        <dbReference type="ChEBI" id="CHEBI:30616"/>
    </ligand>
</feature>
<evidence type="ECO:0000313" key="3">
    <source>
        <dbReference type="Ensembl" id="ENSBJAP00000024148.1"/>
    </source>
</evidence>
<dbReference type="AlphaFoldDB" id="A0A8C0BYI4"/>
<evidence type="ECO:0000313" key="4">
    <source>
        <dbReference type="Proteomes" id="UP000694555"/>
    </source>
</evidence>
<feature type="binding site" evidence="1">
    <location>
        <position position="265"/>
    </location>
    <ligand>
        <name>ATP</name>
        <dbReference type="ChEBI" id="CHEBI:30616"/>
    </ligand>
</feature>
<dbReference type="InterPro" id="IPR051766">
    <property type="entry name" value="TXND_domain-containing"/>
</dbReference>
<feature type="active site" description="Pros-phosphohistidine intermediate" evidence="1">
    <location>
        <position position="373"/>
    </location>
</feature>
<reference evidence="3" key="2">
    <citation type="submission" date="2025-09" db="UniProtKB">
        <authorList>
            <consortium name="Ensembl"/>
        </authorList>
    </citation>
    <scope>IDENTIFICATION</scope>
</reference>
<organism evidence="3 4">
    <name type="scientific">Buteo japonicus</name>
    <dbReference type="NCBI Taxonomy" id="224669"/>
    <lineage>
        <taxon>Eukaryota</taxon>
        <taxon>Metazoa</taxon>
        <taxon>Chordata</taxon>
        <taxon>Craniata</taxon>
        <taxon>Vertebrata</taxon>
        <taxon>Euteleostomi</taxon>
        <taxon>Archelosauria</taxon>
        <taxon>Archosauria</taxon>
        <taxon>Dinosauria</taxon>
        <taxon>Saurischia</taxon>
        <taxon>Theropoda</taxon>
        <taxon>Coelurosauria</taxon>
        <taxon>Aves</taxon>
        <taxon>Neognathae</taxon>
        <taxon>Neoaves</taxon>
        <taxon>Telluraves</taxon>
        <taxon>Accipitrimorphae</taxon>
        <taxon>Accipitriformes</taxon>
        <taxon>Accipitridae</taxon>
        <taxon>Accipitrinae</taxon>
        <taxon>Buteo</taxon>
    </lineage>
</organism>